<dbReference type="Pfam" id="PF02687">
    <property type="entry name" value="FtsX"/>
    <property type="match status" value="1"/>
</dbReference>
<dbReference type="GO" id="GO:0005886">
    <property type="term" value="C:plasma membrane"/>
    <property type="evidence" value="ECO:0007669"/>
    <property type="project" value="UniProtKB-SubCell"/>
</dbReference>
<feature type="transmembrane region" description="Helical" evidence="7">
    <location>
        <begin position="116"/>
        <end position="146"/>
    </location>
</feature>
<evidence type="ECO:0000313" key="10">
    <source>
        <dbReference type="Proteomes" id="UP000520814"/>
    </source>
</evidence>
<dbReference type="EMBL" id="JACHGW010000007">
    <property type="protein sequence ID" value="MBB6053473.1"/>
    <property type="molecule type" value="Genomic_DNA"/>
</dbReference>
<evidence type="ECO:0000256" key="3">
    <source>
        <dbReference type="ARBA" id="ARBA00022692"/>
    </source>
</evidence>
<comment type="caution">
    <text evidence="9">The sequence shown here is derived from an EMBL/GenBank/DDBJ whole genome shotgun (WGS) entry which is preliminary data.</text>
</comment>
<feature type="transmembrane region" description="Helical" evidence="7">
    <location>
        <begin position="76"/>
        <end position="95"/>
    </location>
</feature>
<dbReference type="AlphaFoldDB" id="A0A7W9SWV9"/>
<feature type="transmembrane region" description="Helical" evidence="7">
    <location>
        <begin position="172"/>
        <end position="193"/>
    </location>
</feature>
<dbReference type="InterPro" id="IPR050250">
    <property type="entry name" value="Macrolide_Exporter_MacB"/>
</dbReference>
<feature type="transmembrane region" description="Helical" evidence="7">
    <location>
        <begin position="35"/>
        <end position="56"/>
    </location>
</feature>
<keyword evidence="10" id="KW-1185">Reference proteome</keyword>
<evidence type="ECO:0000259" key="8">
    <source>
        <dbReference type="Pfam" id="PF02687"/>
    </source>
</evidence>
<keyword evidence="9" id="KW-0449">Lipoprotein</keyword>
<dbReference type="GO" id="GO:0022857">
    <property type="term" value="F:transmembrane transporter activity"/>
    <property type="evidence" value="ECO:0007669"/>
    <property type="project" value="TreeGrafter"/>
</dbReference>
<comment type="subcellular location">
    <subcellularLocation>
        <location evidence="1">Cell membrane</location>
        <topology evidence="1">Multi-pass membrane protein</topology>
    </subcellularLocation>
</comment>
<keyword evidence="2" id="KW-1003">Cell membrane</keyword>
<organism evidence="9 10">
    <name type="scientific">Armatimonas rosea</name>
    <dbReference type="NCBI Taxonomy" id="685828"/>
    <lineage>
        <taxon>Bacteria</taxon>
        <taxon>Bacillati</taxon>
        <taxon>Armatimonadota</taxon>
        <taxon>Armatimonadia</taxon>
        <taxon>Armatimonadales</taxon>
        <taxon>Armatimonadaceae</taxon>
        <taxon>Armatimonas</taxon>
    </lineage>
</organism>
<dbReference type="RefSeq" id="WP_184203565.1">
    <property type="nucleotide sequence ID" value="NZ_JACHGW010000007.1"/>
</dbReference>
<evidence type="ECO:0000256" key="6">
    <source>
        <dbReference type="ARBA" id="ARBA00038076"/>
    </source>
</evidence>
<proteinExistence type="inferred from homology"/>
<evidence type="ECO:0000256" key="5">
    <source>
        <dbReference type="ARBA" id="ARBA00023136"/>
    </source>
</evidence>
<comment type="similarity">
    <text evidence="6">Belongs to the ABC-4 integral membrane protein family.</text>
</comment>
<evidence type="ECO:0000313" key="9">
    <source>
        <dbReference type="EMBL" id="MBB6053473.1"/>
    </source>
</evidence>
<evidence type="ECO:0000256" key="7">
    <source>
        <dbReference type="SAM" id="Phobius"/>
    </source>
</evidence>
<accession>A0A7W9SWV9</accession>
<protein>
    <submittedName>
        <fullName evidence="9">Putative outer membrane lipoprotein</fullName>
    </submittedName>
</protein>
<sequence>MSNTTDHSKSGIKRGVQLPFKKAFEFALNTIKIRFWRSMITAGGVFLGIAFLASVLTGKAVAGPNVAADEAARSNWLVGLSLLVCAVGITNAMLMSVTERFREIGTMKCLGALEQFVVKIFLIEAALMGAIASSLGYLIGTLLMIVTKYFSYNPKTAFHGETWSGAYTGADFGLNLVLCVGIGIVLTMLATLFPAITASRIPPAAALRSDV</sequence>
<dbReference type="PANTHER" id="PTHR30572">
    <property type="entry name" value="MEMBRANE COMPONENT OF TRANSPORTER-RELATED"/>
    <property type="match status" value="1"/>
</dbReference>
<keyword evidence="3 7" id="KW-0812">Transmembrane</keyword>
<keyword evidence="5 7" id="KW-0472">Membrane</keyword>
<evidence type="ECO:0000256" key="1">
    <source>
        <dbReference type="ARBA" id="ARBA00004651"/>
    </source>
</evidence>
<evidence type="ECO:0000256" key="4">
    <source>
        <dbReference type="ARBA" id="ARBA00022989"/>
    </source>
</evidence>
<dbReference type="InterPro" id="IPR003838">
    <property type="entry name" value="ABC3_permease_C"/>
</dbReference>
<name>A0A7W9SWV9_ARMRO</name>
<feature type="domain" description="ABC3 transporter permease C-terminal" evidence="8">
    <location>
        <begin position="78"/>
        <end position="203"/>
    </location>
</feature>
<evidence type="ECO:0000256" key="2">
    <source>
        <dbReference type="ARBA" id="ARBA00022475"/>
    </source>
</evidence>
<reference evidence="9 10" key="1">
    <citation type="submission" date="2020-08" db="EMBL/GenBank/DDBJ databases">
        <title>Genomic Encyclopedia of Type Strains, Phase IV (KMG-IV): sequencing the most valuable type-strain genomes for metagenomic binning, comparative biology and taxonomic classification.</title>
        <authorList>
            <person name="Goeker M."/>
        </authorList>
    </citation>
    <scope>NUCLEOTIDE SEQUENCE [LARGE SCALE GENOMIC DNA]</scope>
    <source>
        <strain evidence="9 10">DSM 23562</strain>
    </source>
</reference>
<keyword evidence="4 7" id="KW-1133">Transmembrane helix</keyword>
<dbReference type="Proteomes" id="UP000520814">
    <property type="component" value="Unassembled WGS sequence"/>
</dbReference>
<gene>
    <name evidence="9" type="ORF">HNQ39_005308</name>
</gene>
<dbReference type="PANTHER" id="PTHR30572:SF4">
    <property type="entry name" value="ABC TRANSPORTER PERMEASE YTRF"/>
    <property type="match status" value="1"/>
</dbReference>